<dbReference type="RefSeq" id="WP_149849765.1">
    <property type="nucleotide sequence ID" value="NZ_VUOB01000022.1"/>
</dbReference>
<name>A0A5B2XHB3_9PSEU</name>
<dbReference type="InterPro" id="IPR059188">
    <property type="entry name" value="Znf_CLPX-like"/>
</dbReference>
<organism evidence="3 4">
    <name type="scientific">Solihabitans fulvus</name>
    <dbReference type="NCBI Taxonomy" id="1892852"/>
    <lineage>
        <taxon>Bacteria</taxon>
        <taxon>Bacillati</taxon>
        <taxon>Actinomycetota</taxon>
        <taxon>Actinomycetes</taxon>
        <taxon>Pseudonocardiales</taxon>
        <taxon>Pseudonocardiaceae</taxon>
        <taxon>Solihabitans</taxon>
    </lineage>
</organism>
<dbReference type="GO" id="GO:0008270">
    <property type="term" value="F:zinc ion binding"/>
    <property type="evidence" value="ECO:0007669"/>
    <property type="project" value="UniProtKB-UniRule"/>
</dbReference>
<feature type="binding site" evidence="1">
    <location>
        <position position="13"/>
    </location>
    <ligand>
        <name>Zn(2+)</name>
        <dbReference type="ChEBI" id="CHEBI:29105"/>
    </ligand>
</feature>
<dbReference type="GO" id="GO:0046983">
    <property type="term" value="F:protein dimerization activity"/>
    <property type="evidence" value="ECO:0007669"/>
    <property type="project" value="UniProtKB-UniRule"/>
</dbReference>
<reference evidence="3 4" key="1">
    <citation type="submission" date="2019-09" db="EMBL/GenBank/DDBJ databases">
        <title>Goodfellowia gen. nov., a new genus of the Pseudonocardineae related to Actinoalloteichus, containing Goodfellowia coeruleoviolacea gen. nov., comb. nov. gen. nov., comb. nov.</title>
        <authorList>
            <person name="Labeda D."/>
        </authorList>
    </citation>
    <scope>NUCLEOTIDE SEQUENCE [LARGE SCALE GENOMIC DNA]</scope>
    <source>
        <strain evidence="3 4">AN110305</strain>
    </source>
</reference>
<feature type="binding site" evidence="1">
    <location>
        <position position="35"/>
    </location>
    <ligand>
        <name>Zn(2+)</name>
        <dbReference type="ChEBI" id="CHEBI:29105"/>
    </ligand>
</feature>
<protein>
    <recommendedName>
        <fullName evidence="2">ClpX-type ZB domain-containing protein</fullName>
    </recommendedName>
</protein>
<proteinExistence type="inferred from homology"/>
<keyword evidence="1" id="KW-0862">Zinc</keyword>
<dbReference type="EMBL" id="VUOB01000022">
    <property type="protein sequence ID" value="KAA2262182.1"/>
    <property type="molecule type" value="Genomic_DNA"/>
</dbReference>
<sequence>MSGKLFADRTLHCSFCAKPESEVDKMIAGPGVYICDGCVRLCESILAQRQESKEKPEIPVSESMTDEQILELLPRIASVSAQVDGSLQNWVDRLRERGVSWARIGEALGVARQSAWEKFSGQE</sequence>
<feature type="domain" description="ClpX-type ZB" evidence="2">
    <location>
        <begin position="1"/>
        <end position="54"/>
    </location>
</feature>
<keyword evidence="1" id="KW-0479">Metal-binding</keyword>
<keyword evidence="1" id="KW-0143">Chaperone</keyword>
<feature type="binding site" evidence="1">
    <location>
        <position position="38"/>
    </location>
    <ligand>
        <name>Zn(2+)</name>
        <dbReference type="ChEBI" id="CHEBI:29105"/>
    </ligand>
</feature>
<dbReference type="SUPFAM" id="SSF57716">
    <property type="entry name" value="Glucocorticoid receptor-like (DNA-binding domain)"/>
    <property type="match status" value="1"/>
</dbReference>
<dbReference type="GO" id="GO:0006457">
    <property type="term" value="P:protein folding"/>
    <property type="evidence" value="ECO:0007669"/>
    <property type="project" value="UniProtKB-UniRule"/>
</dbReference>
<dbReference type="GO" id="GO:0051082">
    <property type="term" value="F:unfolded protein binding"/>
    <property type="evidence" value="ECO:0007669"/>
    <property type="project" value="UniProtKB-UniRule"/>
</dbReference>
<evidence type="ECO:0000313" key="4">
    <source>
        <dbReference type="Proteomes" id="UP000323454"/>
    </source>
</evidence>
<dbReference type="PROSITE" id="PS51902">
    <property type="entry name" value="CLPX_ZB"/>
    <property type="match status" value="1"/>
</dbReference>
<evidence type="ECO:0000259" key="2">
    <source>
        <dbReference type="PROSITE" id="PS51902"/>
    </source>
</evidence>
<evidence type="ECO:0000256" key="1">
    <source>
        <dbReference type="PROSITE-ProRule" id="PRU01250"/>
    </source>
</evidence>
<dbReference type="OrthoDB" id="9812570at2"/>
<dbReference type="AlphaFoldDB" id="A0A5B2XHB3"/>
<dbReference type="Gene3D" id="6.20.220.10">
    <property type="entry name" value="ClpX chaperone, C4-type zinc finger domain"/>
    <property type="match status" value="1"/>
</dbReference>
<gene>
    <name evidence="3" type="ORF">F0L68_12860</name>
</gene>
<dbReference type="Proteomes" id="UP000323454">
    <property type="component" value="Unassembled WGS sequence"/>
</dbReference>
<reference evidence="3 4" key="2">
    <citation type="submission" date="2019-09" db="EMBL/GenBank/DDBJ databases">
        <authorList>
            <person name="Jin C."/>
        </authorList>
    </citation>
    <scope>NUCLEOTIDE SEQUENCE [LARGE SCALE GENOMIC DNA]</scope>
    <source>
        <strain evidence="3 4">AN110305</strain>
    </source>
</reference>
<dbReference type="SMART" id="SM00994">
    <property type="entry name" value="zf-C4_ClpX"/>
    <property type="match status" value="1"/>
</dbReference>
<dbReference type="InterPro" id="IPR010603">
    <property type="entry name" value="Znf_CppX_C4"/>
</dbReference>
<dbReference type="InterPro" id="IPR038366">
    <property type="entry name" value="Znf_CppX_C4_sf"/>
</dbReference>
<evidence type="ECO:0000313" key="3">
    <source>
        <dbReference type="EMBL" id="KAA2262182.1"/>
    </source>
</evidence>
<dbReference type="Pfam" id="PF06689">
    <property type="entry name" value="zf-C4_ClpX"/>
    <property type="match status" value="1"/>
</dbReference>
<keyword evidence="4" id="KW-1185">Reference proteome</keyword>
<comment type="caution">
    <text evidence="3">The sequence shown here is derived from an EMBL/GenBank/DDBJ whole genome shotgun (WGS) entry which is preliminary data.</text>
</comment>
<accession>A0A5B2XHB3</accession>
<feature type="binding site" evidence="1">
    <location>
        <position position="16"/>
    </location>
    <ligand>
        <name>Zn(2+)</name>
        <dbReference type="ChEBI" id="CHEBI:29105"/>
    </ligand>
</feature>
<comment type="similarity">
    <text evidence="1">Belongs to the ClpX chaperone family.</text>
</comment>